<dbReference type="EMBL" id="AGBW02014216">
    <property type="protein sequence ID" value="OWR42088.1"/>
    <property type="molecule type" value="Genomic_DNA"/>
</dbReference>
<evidence type="ECO:0000313" key="7">
    <source>
        <dbReference type="EMBL" id="OWR42088.1"/>
    </source>
</evidence>
<dbReference type="PANTHER" id="PTHR23041:SF78">
    <property type="entry name" value="E3 UBIQUITIN-PROTEIN LIGASE RNF4"/>
    <property type="match status" value="1"/>
</dbReference>
<protein>
    <submittedName>
        <fullName evidence="7">MEK1 interacting protein 1</fullName>
    </submittedName>
</protein>
<feature type="domain" description="RING-type" evidence="6">
    <location>
        <begin position="37"/>
        <end position="77"/>
    </location>
</feature>
<dbReference type="Pfam" id="PF13923">
    <property type="entry name" value="zf-C3HC4_2"/>
    <property type="match status" value="1"/>
</dbReference>
<dbReference type="InParanoid" id="A0A212EKV4"/>
<feature type="region of interest" description="Disordered" evidence="5">
    <location>
        <begin position="1"/>
        <end position="22"/>
    </location>
</feature>
<dbReference type="AlphaFoldDB" id="A0A212EKV4"/>
<comment type="caution">
    <text evidence="7">The sequence shown here is derived from an EMBL/GenBank/DDBJ whole genome shotgun (WGS) entry which is preliminary data.</text>
</comment>
<dbReference type="STRING" id="278856.A0A212EKV4"/>
<keyword evidence="2 4" id="KW-0863">Zinc-finger</keyword>
<sequence length="101" mass="11330">MTPGVDILKTNPTKKKKVKKGKTKTKISKKKYLRIKCPICFNNLGKESISSTICGHVFCTNCLLTAIRVRAVCPTCRRSLKGNKAHHLLYLDEELEELASP</sequence>
<dbReference type="GO" id="GO:0008270">
    <property type="term" value="F:zinc ion binding"/>
    <property type="evidence" value="ECO:0007669"/>
    <property type="project" value="UniProtKB-KW"/>
</dbReference>
<proteinExistence type="predicted"/>
<evidence type="ECO:0000256" key="4">
    <source>
        <dbReference type="PROSITE-ProRule" id="PRU00175"/>
    </source>
</evidence>
<dbReference type="InterPro" id="IPR001841">
    <property type="entry name" value="Znf_RING"/>
</dbReference>
<evidence type="ECO:0000259" key="6">
    <source>
        <dbReference type="PROSITE" id="PS50089"/>
    </source>
</evidence>
<dbReference type="InterPro" id="IPR017907">
    <property type="entry name" value="Znf_RING_CS"/>
</dbReference>
<gene>
    <name evidence="7" type="ORF">KGM_200184</name>
</gene>
<dbReference type="PROSITE" id="PS00518">
    <property type="entry name" value="ZF_RING_1"/>
    <property type="match status" value="1"/>
</dbReference>
<dbReference type="InterPro" id="IPR013083">
    <property type="entry name" value="Znf_RING/FYVE/PHD"/>
</dbReference>
<keyword evidence="3" id="KW-0862">Zinc</keyword>
<dbReference type="SMART" id="SM00184">
    <property type="entry name" value="RING"/>
    <property type="match status" value="1"/>
</dbReference>
<keyword evidence="1" id="KW-0479">Metal-binding</keyword>
<dbReference type="SUPFAM" id="SSF57850">
    <property type="entry name" value="RING/U-box"/>
    <property type="match status" value="1"/>
</dbReference>
<dbReference type="KEGG" id="dpl:KGM_200184"/>
<accession>A0A212EKV4</accession>
<evidence type="ECO:0000256" key="1">
    <source>
        <dbReference type="ARBA" id="ARBA00022723"/>
    </source>
</evidence>
<dbReference type="Gene3D" id="3.30.40.10">
    <property type="entry name" value="Zinc/RING finger domain, C3HC4 (zinc finger)"/>
    <property type="match status" value="1"/>
</dbReference>
<organism evidence="7 8">
    <name type="scientific">Danaus plexippus plexippus</name>
    <dbReference type="NCBI Taxonomy" id="278856"/>
    <lineage>
        <taxon>Eukaryota</taxon>
        <taxon>Metazoa</taxon>
        <taxon>Ecdysozoa</taxon>
        <taxon>Arthropoda</taxon>
        <taxon>Hexapoda</taxon>
        <taxon>Insecta</taxon>
        <taxon>Pterygota</taxon>
        <taxon>Neoptera</taxon>
        <taxon>Endopterygota</taxon>
        <taxon>Lepidoptera</taxon>
        <taxon>Glossata</taxon>
        <taxon>Ditrysia</taxon>
        <taxon>Papilionoidea</taxon>
        <taxon>Nymphalidae</taxon>
        <taxon>Danainae</taxon>
        <taxon>Danaini</taxon>
        <taxon>Danaina</taxon>
        <taxon>Danaus</taxon>
        <taxon>Danaus</taxon>
    </lineage>
</organism>
<dbReference type="PANTHER" id="PTHR23041">
    <property type="entry name" value="RING FINGER DOMAIN-CONTAINING"/>
    <property type="match status" value="1"/>
</dbReference>
<reference evidence="7 8" key="1">
    <citation type="journal article" date="2011" name="Cell">
        <title>The monarch butterfly genome yields insights into long-distance migration.</title>
        <authorList>
            <person name="Zhan S."/>
            <person name="Merlin C."/>
            <person name="Boore J.L."/>
            <person name="Reppert S.M."/>
        </authorList>
    </citation>
    <scope>NUCLEOTIDE SEQUENCE [LARGE SCALE GENOMIC DNA]</scope>
    <source>
        <strain evidence="7">F-2</strain>
    </source>
</reference>
<keyword evidence="8" id="KW-1185">Reference proteome</keyword>
<evidence type="ECO:0000256" key="3">
    <source>
        <dbReference type="ARBA" id="ARBA00022833"/>
    </source>
</evidence>
<evidence type="ECO:0000313" key="8">
    <source>
        <dbReference type="Proteomes" id="UP000007151"/>
    </source>
</evidence>
<evidence type="ECO:0000256" key="2">
    <source>
        <dbReference type="ARBA" id="ARBA00022771"/>
    </source>
</evidence>
<feature type="compositionally biased region" description="Basic residues" evidence="5">
    <location>
        <begin position="12"/>
        <end position="22"/>
    </location>
</feature>
<evidence type="ECO:0000256" key="5">
    <source>
        <dbReference type="SAM" id="MobiDB-lite"/>
    </source>
</evidence>
<dbReference type="Proteomes" id="UP000007151">
    <property type="component" value="Unassembled WGS sequence"/>
</dbReference>
<dbReference type="PROSITE" id="PS50089">
    <property type="entry name" value="ZF_RING_2"/>
    <property type="match status" value="1"/>
</dbReference>
<dbReference type="InterPro" id="IPR047134">
    <property type="entry name" value="RNF4"/>
</dbReference>
<name>A0A212EKV4_DANPL</name>